<dbReference type="AlphaFoldDB" id="A0A0R3PYL9"/>
<protein>
    <submittedName>
        <fullName evidence="2">Oxidored_molyb domain-containing protein</fullName>
    </submittedName>
</protein>
<keyword evidence="1" id="KW-0732">Signal</keyword>
<reference evidence="2" key="1">
    <citation type="submission" date="2017-02" db="UniProtKB">
        <authorList>
            <consortium name="WormBaseParasite"/>
        </authorList>
    </citation>
    <scope>IDENTIFICATION</scope>
</reference>
<dbReference type="WBParaSite" id="ACOC_0001154001-mRNA-1">
    <property type="protein sequence ID" value="ACOC_0001154001-mRNA-1"/>
    <property type="gene ID" value="ACOC_0001154001"/>
</dbReference>
<feature type="signal peptide" evidence="1">
    <location>
        <begin position="1"/>
        <end position="23"/>
    </location>
</feature>
<evidence type="ECO:0000313" key="2">
    <source>
        <dbReference type="WBParaSite" id="ACOC_0001154001-mRNA-1"/>
    </source>
</evidence>
<proteinExistence type="predicted"/>
<feature type="chain" id="PRO_5006446602" evidence="1">
    <location>
        <begin position="24"/>
        <end position="106"/>
    </location>
</feature>
<accession>A0A0R3PYL9</accession>
<sequence length="106" mass="12172">LEIPVSLSLRVSSLLLPILLGDGSVVHRFKRQTYHYDEALLAYANPHPGTKIKQGYLARYAPQDWPKWYSRTVMQWDGVSVHSPYDVNDNRYSKWHATRVKGSTTA</sequence>
<evidence type="ECO:0000256" key="1">
    <source>
        <dbReference type="SAM" id="SignalP"/>
    </source>
</evidence>
<name>A0A0R3PYL9_ANGCS</name>
<dbReference type="OMA" id="YQYDPYL"/>
<organism evidence="2">
    <name type="scientific">Angiostrongylus costaricensis</name>
    <name type="common">Nematode worm</name>
    <dbReference type="NCBI Taxonomy" id="334426"/>
    <lineage>
        <taxon>Eukaryota</taxon>
        <taxon>Metazoa</taxon>
        <taxon>Ecdysozoa</taxon>
        <taxon>Nematoda</taxon>
        <taxon>Chromadorea</taxon>
        <taxon>Rhabditida</taxon>
        <taxon>Rhabditina</taxon>
        <taxon>Rhabditomorpha</taxon>
        <taxon>Strongyloidea</taxon>
        <taxon>Metastrongylidae</taxon>
        <taxon>Angiostrongylus</taxon>
    </lineage>
</organism>